<dbReference type="AlphaFoldDB" id="A0A6A4H868"/>
<gene>
    <name evidence="2" type="ORF">BT96DRAFT_943949</name>
</gene>
<name>A0A6A4H868_9AGAR</name>
<evidence type="ECO:0000313" key="3">
    <source>
        <dbReference type="Proteomes" id="UP000799118"/>
    </source>
</evidence>
<dbReference type="EMBL" id="ML769573">
    <property type="protein sequence ID" value="KAE9393387.1"/>
    <property type="molecule type" value="Genomic_DNA"/>
</dbReference>
<protein>
    <submittedName>
        <fullName evidence="2">Uncharacterized protein</fullName>
    </submittedName>
</protein>
<evidence type="ECO:0000313" key="2">
    <source>
        <dbReference type="EMBL" id="KAE9393387.1"/>
    </source>
</evidence>
<keyword evidence="3" id="KW-1185">Reference proteome</keyword>
<accession>A0A6A4H868</accession>
<feature type="compositionally biased region" description="Basic and acidic residues" evidence="1">
    <location>
        <begin position="27"/>
        <end position="37"/>
    </location>
</feature>
<feature type="region of interest" description="Disordered" evidence="1">
    <location>
        <begin position="27"/>
        <end position="74"/>
    </location>
</feature>
<organism evidence="2 3">
    <name type="scientific">Gymnopus androsaceus JB14</name>
    <dbReference type="NCBI Taxonomy" id="1447944"/>
    <lineage>
        <taxon>Eukaryota</taxon>
        <taxon>Fungi</taxon>
        <taxon>Dikarya</taxon>
        <taxon>Basidiomycota</taxon>
        <taxon>Agaricomycotina</taxon>
        <taxon>Agaricomycetes</taxon>
        <taxon>Agaricomycetidae</taxon>
        <taxon>Agaricales</taxon>
        <taxon>Marasmiineae</taxon>
        <taxon>Omphalotaceae</taxon>
        <taxon>Gymnopus</taxon>
    </lineage>
</organism>
<dbReference type="Proteomes" id="UP000799118">
    <property type="component" value="Unassembled WGS sequence"/>
</dbReference>
<sequence length="274" mass="31031">MPAHKLYKTVTERDATRKASYQKYYEKHKESINERRCSQYNNTGGKKKLKSAKKNDKNASCPGRSAYRSKDSASSEKPSCVLTLSIAQPNGIVPSKDSPAARAPTSGILTNSIKTPSPPLQPAIPTSSSQDPCLRGESFIHISQYHPNTYERTLGLRLARQSLEAYYDSYIGGLGGNWTRFFDRLSNSFIESGNPDEIDKAFNDYKWTELCLTKRFRKLEEEAIILGDYEAIQEGRGMVERVKEVGEKLHEFYLANMYGSEDFQERVKSGDLKW</sequence>
<reference evidence="2" key="1">
    <citation type="journal article" date="2019" name="Environ. Microbiol.">
        <title>Fungal ecological strategies reflected in gene transcription - a case study of two litter decomposers.</title>
        <authorList>
            <person name="Barbi F."/>
            <person name="Kohler A."/>
            <person name="Barry K."/>
            <person name="Baskaran P."/>
            <person name="Daum C."/>
            <person name="Fauchery L."/>
            <person name="Ihrmark K."/>
            <person name="Kuo A."/>
            <person name="LaButti K."/>
            <person name="Lipzen A."/>
            <person name="Morin E."/>
            <person name="Grigoriev I.V."/>
            <person name="Henrissat B."/>
            <person name="Lindahl B."/>
            <person name="Martin F."/>
        </authorList>
    </citation>
    <scope>NUCLEOTIDE SEQUENCE</scope>
    <source>
        <strain evidence="2">JB14</strain>
    </source>
</reference>
<evidence type="ECO:0000256" key="1">
    <source>
        <dbReference type="SAM" id="MobiDB-lite"/>
    </source>
</evidence>
<proteinExistence type="predicted"/>